<dbReference type="InterPro" id="IPR038732">
    <property type="entry name" value="HpyO/CreE_NAD-binding"/>
</dbReference>
<gene>
    <name evidence="2" type="ORF">GCM10009682_60220</name>
</gene>
<dbReference type="Pfam" id="PF13454">
    <property type="entry name" value="NAD_binding_9"/>
    <property type="match status" value="1"/>
</dbReference>
<protein>
    <submittedName>
        <fullName evidence="2">FAD/NAD(P)-binding protein</fullName>
    </submittedName>
</protein>
<feature type="domain" description="FAD-dependent urate hydroxylase HpyO/Asp monooxygenase CreE-like FAD/NAD(P)-binding" evidence="1">
    <location>
        <begin position="6"/>
        <end position="147"/>
    </location>
</feature>
<name>A0ABN2MS62_9ACTN</name>
<reference evidence="2 3" key="1">
    <citation type="journal article" date="2019" name="Int. J. Syst. Evol. Microbiol.">
        <title>The Global Catalogue of Microorganisms (GCM) 10K type strain sequencing project: providing services to taxonomists for standard genome sequencing and annotation.</title>
        <authorList>
            <consortium name="The Broad Institute Genomics Platform"/>
            <consortium name="The Broad Institute Genome Sequencing Center for Infectious Disease"/>
            <person name="Wu L."/>
            <person name="Ma J."/>
        </authorList>
    </citation>
    <scope>NUCLEOTIDE SEQUENCE [LARGE SCALE GENOMIC DNA]</scope>
    <source>
        <strain evidence="2 3">JCM 13250</strain>
    </source>
</reference>
<accession>A0ABN2MS62</accession>
<dbReference type="Proteomes" id="UP001500218">
    <property type="component" value="Unassembled WGS sequence"/>
</dbReference>
<dbReference type="RefSeq" id="WP_344139737.1">
    <property type="nucleotide sequence ID" value="NZ_BAAALT010000279.1"/>
</dbReference>
<dbReference type="SUPFAM" id="SSF51905">
    <property type="entry name" value="FAD/NAD(P)-binding domain"/>
    <property type="match status" value="2"/>
</dbReference>
<dbReference type="EMBL" id="BAAALT010000279">
    <property type="protein sequence ID" value="GAA1833747.1"/>
    <property type="molecule type" value="Genomic_DNA"/>
</dbReference>
<organism evidence="2 3">
    <name type="scientific">Luedemannella flava</name>
    <dbReference type="NCBI Taxonomy" id="349316"/>
    <lineage>
        <taxon>Bacteria</taxon>
        <taxon>Bacillati</taxon>
        <taxon>Actinomycetota</taxon>
        <taxon>Actinomycetes</taxon>
        <taxon>Micromonosporales</taxon>
        <taxon>Micromonosporaceae</taxon>
        <taxon>Luedemannella</taxon>
    </lineage>
</organism>
<dbReference type="PANTHER" id="PTHR40254">
    <property type="entry name" value="BLR0577 PROTEIN"/>
    <property type="match status" value="1"/>
</dbReference>
<dbReference type="PANTHER" id="PTHR40254:SF1">
    <property type="entry name" value="BLR0577 PROTEIN"/>
    <property type="match status" value="1"/>
</dbReference>
<dbReference type="InterPro" id="IPR036188">
    <property type="entry name" value="FAD/NAD-bd_sf"/>
</dbReference>
<proteinExistence type="predicted"/>
<evidence type="ECO:0000313" key="2">
    <source>
        <dbReference type="EMBL" id="GAA1833747.1"/>
    </source>
</evidence>
<sequence length="453" mass="47503">MRRTTAVIGGGCSGALVVLQVLRCTDDDVLLIEPGTPGAGVAYGAAKPWHLLNSRAGAMSADPDDPGHFVTWLRGRGIAADADAFVSRRHFGRYLYASLEAAACAYPGRLRLFDSPVARVSTGADGCALVLDDGRRLLADRAVLAVGGSGGGTPAAVTGAARTHPGYVADPWVPRALDAVGRGAPVLLLGTGLTAVDVVLSLAEAGHLGPVTAVSRHGLLPRAHGPAAPPVTLRYETRLRPLVRQLREATGRGDWRPVVDGLRPHLDALWSGFDAAEQDTFLRHLARHWEVHRHRMAPVVADKVDALRAAGRLTVAAGRPTRVGPDGDTLAVTFEDGRRADYGAVVVCTGSCRLPEAAGPLLTTLLADGLVRPGPHGLGLDADAAGRLRDTTGRTHDRLWTVGPLRRGGLWETTAVPEIRAQARALAERLAGTVAVATESIRPIGVGYDRLAA</sequence>
<dbReference type="InterPro" id="IPR052189">
    <property type="entry name" value="L-asp_N-monooxygenase_NS-form"/>
</dbReference>
<comment type="caution">
    <text evidence="2">The sequence shown here is derived from an EMBL/GenBank/DDBJ whole genome shotgun (WGS) entry which is preliminary data.</text>
</comment>
<evidence type="ECO:0000313" key="3">
    <source>
        <dbReference type="Proteomes" id="UP001500218"/>
    </source>
</evidence>
<dbReference type="Gene3D" id="3.50.50.60">
    <property type="entry name" value="FAD/NAD(P)-binding domain"/>
    <property type="match status" value="1"/>
</dbReference>
<evidence type="ECO:0000259" key="1">
    <source>
        <dbReference type="Pfam" id="PF13454"/>
    </source>
</evidence>
<keyword evidence="3" id="KW-1185">Reference proteome</keyword>